<dbReference type="InterPro" id="IPR018935">
    <property type="entry name" value="RIO_kinase_CS"/>
</dbReference>
<dbReference type="InterPro" id="IPR018934">
    <property type="entry name" value="RIO_dom"/>
</dbReference>
<keyword evidence="7" id="KW-0690">Ribosome biogenesis</keyword>
<evidence type="ECO:0000256" key="8">
    <source>
        <dbReference type="ARBA" id="ARBA00022527"/>
    </source>
</evidence>
<dbReference type="GO" id="GO:0005524">
    <property type="term" value="F:ATP binding"/>
    <property type="evidence" value="ECO:0007669"/>
    <property type="project" value="UniProtKB-KW"/>
</dbReference>
<dbReference type="AlphaFoldDB" id="A0A1A6A2I6"/>
<dbReference type="Gene3D" id="1.10.510.10">
    <property type="entry name" value="Transferase(Phosphotransferase) domain 1"/>
    <property type="match status" value="1"/>
</dbReference>
<dbReference type="SMART" id="SM00090">
    <property type="entry name" value="RIO"/>
    <property type="match status" value="1"/>
</dbReference>
<dbReference type="PIRSF" id="PIRSF038147">
    <property type="entry name" value="Ser/Thr_PK_RIO1"/>
    <property type="match status" value="1"/>
</dbReference>
<comment type="cofactor">
    <cofactor evidence="1 21">
        <name>Mg(2+)</name>
        <dbReference type="ChEBI" id="CHEBI:18420"/>
    </cofactor>
</comment>
<dbReference type="GO" id="GO:0046872">
    <property type="term" value="F:metal ion binding"/>
    <property type="evidence" value="ECO:0007669"/>
    <property type="project" value="UniProtKB-KW"/>
</dbReference>
<feature type="region of interest" description="Disordered" evidence="22">
    <location>
        <begin position="481"/>
        <end position="550"/>
    </location>
</feature>
<name>A0A1A6A2I6_9TREE</name>
<organism evidence="24">
    <name type="scientific">Kwoniella dejecticola CBS 10117</name>
    <dbReference type="NCBI Taxonomy" id="1296121"/>
    <lineage>
        <taxon>Eukaryota</taxon>
        <taxon>Fungi</taxon>
        <taxon>Dikarya</taxon>
        <taxon>Basidiomycota</taxon>
        <taxon>Agaricomycotina</taxon>
        <taxon>Tremellomycetes</taxon>
        <taxon>Tremellales</taxon>
        <taxon>Cryptococcaceae</taxon>
        <taxon>Kwoniella</taxon>
    </lineage>
</organism>
<dbReference type="GO" id="GO:0016787">
    <property type="term" value="F:hydrolase activity"/>
    <property type="evidence" value="ECO:0007669"/>
    <property type="project" value="UniProtKB-KW"/>
</dbReference>
<feature type="region of interest" description="Disordered" evidence="22">
    <location>
        <begin position="104"/>
        <end position="134"/>
    </location>
</feature>
<feature type="domain" description="RIO kinase" evidence="23">
    <location>
        <begin position="156"/>
        <end position="389"/>
    </location>
</feature>
<evidence type="ECO:0000256" key="4">
    <source>
        <dbReference type="ARBA" id="ARBA00012513"/>
    </source>
</evidence>
<evidence type="ECO:0000256" key="6">
    <source>
        <dbReference type="ARBA" id="ARBA00022490"/>
    </source>
</evidence>
<comment type="similarity">
    <text evidence="3 18">Belongs to the protein kinase superfamily. RIO-type Ser/Thr kinase family.</text>
</comment>
<dbReference type="GO" id="GO:0005737">
    <property type="term" value="C:cytoplasm"/>
    <property type="evidence" value="ECO:0007669"/>
    <property type="project" value="UniProtKB-SubCell"/>
</dbReference>
<keyword evidence="6" id="KW-0963">Cytoplasm</keyword>
<evidence type="ECO:0000256" key="1">
    <source>
        <dbReference type="ARBA" id="ARBA00001946"/>
    </source>
</evidence>
<evidence type="ECO:0000256" key="2">
    <source>
        <dbReference type="ARBA" id="ARBA00004496"/>
    </source>
</evidence>
<dbReference type="PROSITE" id="PS00109">
    <property type="entry name" value="PROTEIN_KINASE_TYR"/>
    <property type="match status" value="1"/>
</dbReference>
<evidence type="ECO:0000256" key="18">
    <source>
        <dbReference type="PIRNR" id="PIRNR038147"/>
    </source>
</evidence>
<dbReference type="SUPFAM" id="SSF56112">
    <property type="entry name" value="Protein kinase-like (PK-like)"/>
    <property type="match status" value="1"/>
</dbReference>
<evidence type="ECO:0000256" key="3">
    <source>
        <dbReference type="ARBA" id="ARBA00009196"/>
    </source>
</evidence>
<keyword evidence="11 18" id="KW-0547">Nucleotide-binding</keyword>
<protein>
    <recommendedName>
        <fullName evidence="5 18">Serine/threonine-protein kinase RIO1</fullName>
        <ecNumber evidence="4 18">2.7.11.1</ecNumber>
    </recommendedName>
</protein>
<feature type="compositionally biased region" description="Low complexity" evidence="22">
    <location>
        <begin position="116"/>
        <end position="134"/>
    </location>
</feature>
<dbReference type="InterPro" id="IPR011009">
    <property type="entry name" value="Kinase-like_dom_sf"/>
</dbReference>
<proteinExistence type="inferred from homology"/>
<feature type="binding site" evidence="20">
    <location>
        <position position="282"/>
    </location>
    <ligand>
        <name>ATP</name>
        <dbReference type="ChEBI" id="CHEBI:30616"/>
    </ligand>
</feature>
<feature type="active site" description="Proton acceptor" evidence="19">
    <location>
        <position position="326"/>
    </location>
</feature>
<evidence type="ECO:0000256" key="22">
    <source>
        <dbReference type="SAM" id="MobiDB-lite"/>
    </source>
</evidence>
<dbReference type="GO" id="GO:0042254">
    <property type="term" value="P:ribosome biogenesis"/>
    <property type="evidence" value="ECO:0007669"/>
    <property type="project" value="UniProtKB-KW"/>
</dbReference>
<comment type="subcellular location">
    <subcellularLocation>
        <location evidence="2">Cytoplasm</location>
    </subcellularLocation>
</comment>
<sequence>MSRRTSEGYIDQATSGPAEAEGNGDAHQFDDAESSGSSISEESEGLAFEDGVEIPEEQLVNGPLSHGSSYEDEEAEEEGEWDVDDEDWELANGDFTKQYNRVRQQHAATSGSVPLPARNAPAQPSSSRAASAKPNPLAHVGVAMNPKVAHEKQDKDKSDRATQDQVLDSRTRLVLAGLVNRNIIGKIERCVSTGKEANVYFAQPGVAVKIYRTSILNFRSRSNYIVGEQRFRGEYTSSKNPRKMIRVWAEKELRNLRRLVQGGIRAPKVHDCKENVLVMEFLGQGDDASPRLKDVQIEADRSDSLYAELVIAVRRMYQHCHLVHADLSEYNILLHENHLWIIDVSQSVEHDHPKAFDFLRADLQNVEDFFGRLGVKCLGLRKAWEFVVTENIGLSHEDEMSAEGDEKLAAIVSEWLCQPSSKTDDAVFLSSYIPRTLAEVYDPERDVDLLKRGGGDDLIYAGITGLKLADKTDSKDVKEVRFEDEIHSEAGPASEGEESEEESHKPRGFRHEDKDAKKERKKALKEENREKRKNKMPKAEKQRLIKKSQK</sequence>
<dbReference type="PANTHER" id="PTHR45723">
    <property type="entry name" value="SERINE/THREONINE-PROTEIN KINASE RIO1"/>
    <property type="match status" value="1"/>
</dbReference>
<keyword evidence="13" id="KW-0378">Hydrolase</keyword>
<dbReference type="EMBL" id="KI894032">
    <property type="protein sequence ID" value="OBR84275.1"/>
    <property type="molecule type" value="Genomic_DNA"/>
</dbReference>
<evidence type="ECO:0000256" key="21">
    <source>
        <dbReference type="PIRSR" id="PIRSR038147-3"/>
    </source>
</evidence>
<feature type="binding site" evidence="21">
    <location>
        <position position="331"/>
    </location>
    <ligand>
        <name>Mg(2+)</name>
        <dbReference type="ChEBI" id="CHEBI:18420"/>
    </ligand>
</feature>
<dbReference type="GO" id="GO:0106310">
    <property type="term" value="F:protein serine kinase activity"/>
    <property type="evidence" value="ECO:0007669"/>
    <property type="project" value="RHEA"/>
</dbReference>
<dbReference type="GO" id="GO:0004674">
    <property type="term" value="F:protein serine/threonine kinase activity"/>
    <property type="evidence" value="ECO:0007669"/>
    <property type="project" value="UniProtKB-KW"/>
</dbReference>
<evidence type="ECO:0000256" key="5">
    <source>
        <dbReference type="ARBA" id="ARBA00016038"/>
    </source>
</evidence>
<keyword evidence="14 18" id="KW-0067">ATP-binding</keyword>
<comment type="catalytic activity">
    <reaction evidence="16 18">
        <text>L-threonyl-[protein] + ATP = O-phospho-L-threonyl-[protein] + ADP + H(+)</text>
        <dbReference type="Rhea" id="RHEA:46608"/>
        <dbReference type="Rhea" id="RHEA-COMP:11060"/>
        <dbReference type="Rhea" id="RHEA-COMP:11605"/>
        <dbReference type="ChEBI" id="CHEBI:15378"/>
        <dbReference type="ChEBI" id="CHEBI:30013"/>
        <dbReference type="ChEBI" id="CHEBI:30616"/>
        <dbReference type="ChEBI" id="CHEBI:61977"/>
        <dbReference type="ChEBI" id="CHEBI:456216"/>
        <dbReference type="EC" id="2.7.11.1"/>
    </reaction>
</comment>
<feature type="compositionally biased region" description="Basic and acidic residues" evidence="22">
    <location>
        <begin position="502"/>
        <end position="530"/>
    </location>
</feature>
<evidence type="ECO:0000256" key="20">
    <source>
        <dbReference type="PIRSR" id="PIRSR038147-2"/>
    </source>
</evidence>
<dbReference type="STRING" id="1296121.A0A1A6A2I6"/>
<evidence type="ECO:0000256" key="7">
    <source>
        <dbReference type="ARBA" id="ARBA00022517"/>
    </source>
</evidence>
<feature type="active site" description="4-aspartylphosphate intermediate" evidence="19">
    <location>
        <position position="343"/>
    </location>
</feature>
<dbReference type="CDD" id="cd05147">
    <property type="entry name" value="RIO1_euk"/>
    <property type="match status" value="1"/>
</dbReference>
<evidence type="ECO:0000256" key="13">
    <source>
        <dbReference type="ARBA" id="ARBA00022801"/>
    </source>
</evidence>
<accession>A0A1A6A2I6</accession>
<evidence type="ECO:0000259" key="23">
    <source>
        <dbReference type="SMART" id="SM00090"/>
    </source>
</evidence>
<feature type="binding site" evidence="20">
    <location>
        <position position="209"/>
    </location>
    <ligand>
        <name>ATP</name>
        <dbReference type="ChEBI" id="CHEBI:30616"/>
    </ligand>
</feature>
<evidence type="ECO:0000256" key="19">
    <source>
        <dbReference type="PIRSR" id="PIRSR038147-1"/>
    </source>
</evidence>
<reference evidence="24" key="1">
    <citation type="submission" date="2013-07" db="EMBL/GenBank/DDBJ databases">
        <title>The Genome Sequence of Cryptococcus dejecticola CBS10117.</title>
        <authorList>
            <consortium name="The Broad Institute Genome Sequencing Platform"/>
            <person name="Cuomo C."/>
            <person name="Litvintseva A."/>
            <person name="Chen Y."/>
            <person name="Heitman J."/>
            <person name="Sun S."/>
            <person name="Springer D."/>
            <person name="Dromer F."/>
            <person name="Young S.K."/>
            <person name="Zeng Q."/>
            <person name="Gargeya S."/>
            <person name="Fitzgerald M."/>
            <person name="Abouelleil A."/>
            <person name="Alvarado L."/>
            <person name="Berlin A.M."/>
            <person name="Chapman S.B."/>
            <person name="Dewar J."/>
            <person name="Goldberg J."/>
            <person name="Griggs A."/>
            <person name="Gujja S."/>
            <person name="Hansen M."/>
            <person name="Howarth C."/>
            <person name="Imamovic A."/>
            <person name="Larimer J."/>
            <person name="McCowan C."/>
            <person name="Murphy C."/>
            <person name="Pearson M."/>
            <person name="Priest M."/>
            <person name="Roberts A."/>
            <person name="Saif S."/>
            <person name="Shea T."/>
            <person name="Sykes S."/>
            <person name="Wortman J."/>
            <person name="Nusbaum C."/>
            <person name="Birren B."/>
        </authorList>
    </citation>
    <scope>NUCLEOTIDE SEQUENCE [LARGE SCALE GENOMIC DNA]</scope>
    <source>
        <strain evidence="24">CBS 10117</strain>
    </source>
</reference>
<dbReference type="PROSITE" id="PS01245">
    <property type="entry name" value="RIO1"/>
    <property type="match status" value="1"/>
</dbReference>
<dbReference type="InterPro" id="IPR008266">
    <property type="entry name" value="Tyr_kinase_AS"/>
</dbReference>
<dbReference type="Pfam" id="PF01163">
    <property type="entry name" value="RIO1"/>
    <property type="match status" value="1"/>
</dbReference>
<feature type="binding site" evidence="21">
    <location>
        <position position="343"/>
    </location>
    <ligand>
        <name>Mg(2+)</name>
        <dbReference type="ChEBI" id="CHEBI:18420"/>
    </ligand>
</feature>
<evidence type="ECO:0000256" key="17">
    <source>
        <dbReference type="ARBA" id="ARBA00048679"/>
    </source>
</evidence>
<dbReference type="InterPro" id="IPR051272">
    <property type="entry name" value="RIO-type_Ser/Thr_kinase"/>
</dbReference>
<dbReference type="InterPro" id="IPR017407">
    <property type="entry name" value="Ser/Thr_kinase_Rio1"/>
</dbReference>
<evidence type="ECO:0000313" key="24">
    <source>
        <dbReference type="EMBL" id="OBR84275.1"/>
    </source>
</evidence>
<feature type="compositionally biased region" description="Acidic residues" evidence="22">
    <location>
        <begin position="70"/>
        <end position="88"/>
    </location>
</feature>
<dbReference type="VEuPathDB" id="FungiDB:I303_05132"/>
<evidence type="ECO:0000256" key="12">
    <source>
        <dbReference type="ARBA" id="ARBA00022777"/>
    </source>
</evidence>
<keyword evidence="8 18" id="KW-0723">Serine/threonine-protein kinase</keyword>
<evidence type="ECO:0000256" key="16">
    <source>
        <dbReference type="ARBA" id="ARBA00047899"/>
    </source>
</evidence>
<evidence type="ECO:0000256" key="15">
    <source>
        <dbReference type="ARBA" id="ARBA00022842"/>
    </source>
</evidence>
<feature type="region of interest" description="Disordered" evidence="22">
    <location>
        <begin position="1"/>
        <end position="88"/>
    </location>
</feature>
<keyword evidence="15" id="KW-0460">Magnesium</keyword>
<dbReference type="InterPro" id="IPR000687">
    <property type="entry name" value="RIO_kinase"/>
</dbReference>
<evidence type="ECO:0000256" key="10">
    <source>
        <dbReference type="ARBA" id="ARBA00022723"/>
    </source>
</evidence>
<evidence type="ECO:0000256" key="11">
    <source>
        <dbReference type="ARBA" id="ARBA00022741"/>
    </source>
</evidence>
<dbReference type="OrthoDB" id="205248at2759"/>
<evidence type="ECO:0000256" key="14">
    <source>
        <dbReference type="ARBA" id="ARBA00022840"/>
    </source>
</evidence>
<dbReference type="EC" id="2.7.11.1" evidence="4 18"/>
<keyword evidence="12 18" id="KW-0418">Kinase</keyword>
<gene>
    <name evidence="24" type="ORF">I303_05132</name>
</gene>
<dbReference type="Gene3D" id="3.30.200.20">
    <property type="entry name" value="Phosphorylase Kinase, domain 1"/>
    <property type="match status" value="1"/>
</dbReference>
<comment type="catalytic activity">
    <reaction evidence="17 18">
        <text>L-seryl-[protein] + ATP = O-phospho-L-seryl-[protein] + ADP + H(+)</text>
        <dbReference type="Rhea" id="RHEA:17989"/>
        <dbReference type="Rhea" id="RHEA-COMP:9863"/>
        <dbReference type="Rhea" id="RHEA-COMP:11604"/>
        <dbReference type="ChEBI" id="CHEBI:15378"/>
        <dbReference type="ChEBI" id="CHEBI:29999"/>
        <dbReference type="ChEBI" id="CHEBI:30616"/>
        <dbReference type="ChEBI" id="CHEBI:83421"/>
        <dbReference type="ChEBI" id="CHEBI:456216"/>
        <dbReference type="EC" id="2.7.11.1"/>
    </reaction>
</comment>
<keyword evidence="9 18" id="KW-0808">Transferase</keyword>
<evidence type="ECO:0000256" key="9">
    <source>
        <dbReference type="ARBA" id="ARBA00022679"/>
    </source>
</evidence>
<keyword evidence="10" id="KW-0479">Metal-binding</keyword>